<accession>A0ABS9ECC4</accession>
<organism evidence="1 2">
    <name type="scientific">Maritalea mediterranea</name>
    <dbReference type="NCBI Taxonomy" id="2909667"/>
    <lineage>
        <taxon>Bacteria</taxon>
        <taxon>Pseudomonadati</taxon>
        <taxon>Pseudomonadota</taxon>
        <taxon>Alphaproteobacteria</taxon>
        <taxon>Hyphomicrobiales</taxon>
        <taxon>Devosiaceae</taxon>
        <taxon>Maritalea</taxon>
    </lineage>
</organism>
<keyword evidence="2" id="KW-1185">Reference proteome</keyword>
<reference evidence="1 2" key="1">
    <citation type="submission" date="2022-01" db="EMBL/GenBank/DDBJ databases">
        <title>Maritalea mediterranea sp. nov., isolated from marine plastic residues from the Malva-rosa beach (Valencia, Spain).</title>
        <authorList>
            <person name="Vidal-Verdu A."/>
            <person name="Molina-Menor E."/>
            <person name="Pascual J."/>
            <person name="Pereto J."/>
            <person name="Porcar M."/>
        </authorList>
    </citation>
    <scope>NUCLEOTIDE SEQUENCE [LARGE SCALE GENOMIC DNA]</scope>
    <source>
        <strain evidence="1 2">P4.10X</strain>
    </source>
</reference>
<protein>
    <recommendedName>
        <fullName evidence="3">DUF4376 domain-containing protein</fullName>
    </recommendedName>
</protein>
<dbReference type="EMBL" id="JAKGTI010000003">
    <property type="protein sequence ID" value="MCF4099405.1"/>
    <property type="molecule type" value="Genomic_DNA"/>
</dbReference>
<comment type="caution">
    <text evidence="1">The sequence shown here is derived from an EMBL/GenBank/DDBJ whole genome shotgun (WGS) entry which is preliminary data.</text>
</comment>
<evidence type="ECO:0000313" key="1">
    <source>
        <dbReference type="EMBL" id="MCF4099405.1"/>
    </source>
</evidence>
<dbReference type="Proteomes" id="UP001201217">
    <property type="component" value="Unassembled WGS sequence"/>
</dbReference>
<dbReference type="RefSeq" id="WP_236115104.1">
    <property type="nucleotide sequence ID" value="NZ_JAKGTI010000003.1"/>
</dbReference>
<evidence type="ECO:0000313" key="2">
    <source>
        <dbReference type="Proteomes" id="UP001201217"/>
    </source>
</evidence>
<evidence type="ECO:0008006" key="3">
    <source>
        <dbReference type="Google" id="ProtNLM"/>
    </source>
</evidence>
<name>A0ABS9ECC4_9HYPH</name>
<sequence>MTDGTLIPTGSTQMDTIEATTSTVSLSEETRSPFIVDQQSETDCNSAKSFVGRSGKKYKVHPTELENLRIRDDQVCLLSTQSAEGENVLWVGSGQSLVHDQPNRAEFLDVVNKAEKAYIIAIENIAEQNLISWDLTNTHHQLPHAA</sequence>
<gene>
    <name evidence="1" type="ORF">L1I42_12960</name>
</gene>
<proteinExistence type="predicted"/>